<feature type="signal peptide" evidence="1">
    <location>
        <begin position="1"/>
        <end position="29"/>
    </location>
</feature>
<dbReference type="SUPFAM" id="SSF51126">
    <property type="entry name" value="Pectin lyase-like"/>
    <property type="match status" value="1"/>
</dbReference>
<protein>
    <recommendedName>
        <fullName evidence="4">Mannuronan 5-epimerase</fullName>
    </recommendedName>
</protein>
<evidence type="ECO:0000256" key="1">
    <source>
        <dbReference type="SAM" id="SignalP"/>
    </source>
</evidence>
<keyword evidence="3" id="KW-1185">Reference proteome</keyword>
<dbReference type="Proteomes" id="UP000242317">
    <property type="component" value="Unassembled WGS sequence"/>
</dbReference>
<dbReference type="AlphaFoldDB" id="A0A1G6LER5"/>
<dbReference type="InterPro" id="IPR011050">
    <property type="entry name" value="Pectin_lyase_fold/virulence"/>
</dbReference>
<organism evidence="2 3">
    <name type="scientific">Acinetobacter marinus</name>
    <dbReference type="NCBI Taxonomy" id="281375"/>
    <lineage>
        <taxon>Bacteria</taxon>
        <taxon>Pseudomonadati</taxon>
        <taxon>Pseudomonadota</taxon>
        <taxon>Gammaproteobacteria</taxon>
        <taxon>Moraxellales</taxon>
        <taxon>Moraxellaceae</taxon>
        <taxon>Acinetobacter</taxon>
    </lineage>
</organism>
<evidence type="ECO:0008006" key="4">
    <source>
        <dbReference type="Google" id="ProtNLM"/>
    </source>
</evidence>
<dbReference type="Gene3D" id="2.160.20.10">
    <property type="entry name" value="Single-stranded right-handed beta-helix, Pectin lyase-like"/>
    <property type="match status" value="1"/>
</dbReference>
<dbReference type="EMBL" id="FMYK01000005">
    <property type="protein sequence ID" value="SDC41748.1"/>
    <property type="molecule type" value="Genomic_DNA"/>
</dbReference>
<proteinExistence type="predicted"/>
<feature type="chain" id="PRO_5017206805" description="Mannuronan 5-epimerase" evidence="1">
    <location>
        <begin position="30"/>
        <end position="365"/>
    </location>
</feature>
<gene>
    <name evidence="2" type="ORF">SAMN05421749_10541</name>
</gene>
<accession>A0A1G6LER5</accession>
<evidence type="ECO:0000313" key="2">
    <source>
        <dbReference type="EMBL" id="SDC41748.1"/>
    </source>
</evidence>
<evidence type="ECO:0000313" key="3">
    <source>
        <dbReference type="Proteomes" id="UP000242317"/>
    </source>
</evidence>
<sequence length="365" mass="40307">MQNHKKHQQCLGKLAGCAVLLVSSSISFAKVENCMAQVLNDVLAPATKQNTSVKINCHLTLPKHAKVDKQLIFEGDTASNTSLDCQGAKLQAKFASPSVLITSKQSKTGWSVPHDIQIKNCDISNALRIQGMARNGQGKLLKQSSQQAGHSKRAQAAAPHTITLDRLILRAGDSNMMYFAPGVHHVTLQNSQFIGQSKALALYLDAESANNLIKNNVFNVQTKSREVLAIDGSAYNVIQDNRFINAKNGAIFLYRNCGEGGTIRHQAPTFNRILNNVFVLDQVSKQPQIWLASRNGNRRYCNADRGFAFGSSENNRDLATHNEVRDNQIKFSTMQSFAPKAKALMRNFIRVDEQPNMLKNNTMGQ</sequence>
<reference evidence="3" key="1">
    <citation type="submission" date="2016-09" db="EMBL/GenBank/DDBJ databases">
        <authorList>
            <person name="Varghese N."/>
            <person name="Submissions S."/>
        </authorList>
    </citation>
    <scope>NUCLEOTIDE SEQUENCE [LARGE SCALE GENOMIC DNA]</scope>
    <source>
        <strain evidence="3">ANC 3699</strain>
    </source>
</reference>
<dbReference type="OrthoDB" id="7200459at2"/>
<name>A0A1G6LER5_9GAMM</name>
<dbReference type="InterPro" id="IPR012334">
    <property type="entry name" value="Pectin_lyas_fold"/>
</dbReference>
<keyword evidence="1" id="KW-0732">Signal</keyword>
<dbReference type="RefSeq" id="WP_092619712.1">
    <property type="nucleotide sequence ID" value="NZ_FMYK01000005.1"/>
</dbReference>